<organism evidence="3 4">
    <name type="scientific">Leptospira yanagawae</name>
    <dbReference type="NCBI Taxonomy" id="293069"/>
    <lineage>
        <taxon>Bacteria</taxon>
        <taxon>Pseudomonadati</taxon>
        <taxon>Spirochaetota</taxon>
        <taxon>Spirochaetia</taxon>
        <taxon>Leptospirales</taxon>
        <taxon>Leptospiraceae</taxon>
        <taxon>Leptospira</taxon>
    </lineage>
</organism>
<evidence type="ECO:0000313" key="4">
    <source>
        <dbReference type="Proteomes" id="UP000298200"/>
    </source>
</evidence>
<dbReference type="SUPFAM" id="SSF117281">
    <property type="entry name" value="Kelch motif"/>
    <property type="match status" value="1"/>
</dbReference>
<sequence>MDSERHFFNLSELKSDTKYAFIVFCDETINPLSTFNFFQSFKTLPTFEEVNNRSFWILGGLNGSNQFISSIDRFDPVENVWVTGVTQIPALRSHSGIISLKNKIYVIGGLFLNSSNQIAVTNLVEEYDTLTNRWRQLGNMPTSLQGFNIYTNGESIYIYWEVRQL</sequence>
<name>A0ABY2LXU1_9LEPT</name>
<gene>
    <name evidence="3" type="ORF">EHQ46_16100</name>
</gene>
<dbReference type="RefSeq" id="WP_135637051.1">
    <property type="nucleotide sequence ID" value="NZ_RQFU01000021.1"/>
</dbReference>
<dbReference type="PANTHER" id="PTHR46260:SF3">
    <property type="entry name" value="RING-TYPE DOMAIN-CONTAINING PROTEIN"/>
    <property type="match status" value="1"/>
</dbReference>
<dbReference type="InterPro" id="IPR051746">
    <property type="entry name" value="Kelch_domain_containing_8"/>
</dbReference>
<dbReference type="SMART" id="SM00612">
    <property type="entry name" value="Kelch"/>
    <property type="match status" value="2"/>
</dbReference>
<evidence type="ECO:0000256" key="2">
    <source>
        <dbReference type="ARBA" id="ARBA00022737"/>
    </source>
</evidence>
<dbReference type="Proteomes" id="UP000298200">
    <property type="component" value="Unassembled WGS sequence"/>
</dbReference>
<keyword evidence="2" id="KW-0677">Repeat</keyword>
<proteinExistence type="predicted"/>
<dbReference type="PANTHER" id="PTHR46260">
    <property type="entry name" value="RING-TYPE DOMAIN-CONTAINING PROTEIN"/>
    <property type="match status" value="1"/>
</dbReference>
<keyword evidence="4" id="KW-1185">Reference proteome</keyword>
<keyword evidence="1" id="KW-0880">Kelch repeat</keyword>
<reference evidence="4" key="1">
    <citation type="journal article" date="2019" name="PLoS Negl. Trop. Dis.">
        <title>Revisiting the worldwide diversity of Leptospira species in the environment.</title>
        <authorList>
            <person name="Vincent A.T."/>
            <person name="Schiettekatte O."/>
            <person name="Bourhy P."/>
            <person name="Veyrier F.J."/>
            <person name="Picardeau M."/>
        </authorList>
    </citation>
    <scope>NUCLEOTIDE SEQUENCE [LARGE SCALE GENOMIC DNA]</scope>
    <source>
        <strain evidence="4">201800272</strain>
    </source>
</reference>
<protein>
    <submittedName>
        <fullName evidence="3">Kelch-like protein</fullName>
    </submittedName>
</protein>
<dbReference type="InterPro" id="IPR006652">
    <property type="entry name" value="Kelch_1"/>
</dbReference>
<accession>A0ABY2LXU1</accession>
<evidence type="ECO:0000313" key="3">
    <source>
        <dbReference type="EMBL" id="TGL17709.1"/>
    </source>
</evidence>
<comment type="caution">
    <text evidence="3">The sequence shown here is derived from an EMBL/GenBank/DDBJ whole genome shotgun (WGS) entry which is preliminary data.</text>
</comment>
<dbReference type="Pfam" id="PF01344">
    <property type="entry name" value="Kelch_1"/>
    <property type="match status" value="2"/>
</dbReference>
<evidence type="ECO:0000256" key="1">
    <source>
        <dbReference type="ARBA" id="ARBA00022441"/>
    </source>
</evidence>
<dbReference type="InterPro" id="IPR015915">
    <property type="entry name" value="Kelch-typ_b-propeller"/>
</dbReference>
<dbReference type="Gene3D" id="2.120.10.80">
    <property type="entry name" value="Kelch-type beta propeller"/>
    <property type="match status" value="1"/>
</dbReference>
<dbReference type="EMBL" id="RQFU01000021">
    <property type="protein sequence ID" value="TGL17709.1"/>
    <property type="molecule type" value="Genomic_DNA"/>
</dbReference>